<evidence type="ECO:0000313" key="2">
    <source>
        <dbReference type="EMBL" id="AGE61121.1"/>
    </source>
</evidence>
<dbReference type="EMBL" id="KC330684">
    <property type="protein sequence ID" value="AGE61121.1"/>
    <property type="molecule type" value="Genomic_DNA"/>
</dbReference>
<keyword evidence="3" id="KW-1185">Reference proteome</keyword>
<feature type="transmembrane region" description="Helical" evidence="1">
    <location>
        <begin position="33"/>
        <end position="52"/>
    </location>
</feature>
<protein>
    <submittedName>
        <fullName evidence="2">Uncharacterized protein</fullName>
    </submittedName>
</protein>
<keyword evidence="1" id="KW-1133">Transmembrane helix</keyword>
<dbReference type="Proteomes" id="UP000011289">
    <property type="component" value="Segment"/>
</dbReference>
<keyword evidence="1" id="KW-0472">Membrane</keyword>
<evidence type="ECO:0000256" key="1">
    <source>
        <dbReference type="SAM" id="Phobius"/>
    </source>
</evidence>
<dbReference type="GeneID" id="14697455"/>
<feature type="transmembrane region" description="Helical" evidence="1">
    <location>
        <begin position="6"/>
        <end position="26"/>
    </location>
</feature>
<sequence>MTLLYIIITSLYFIVSISGFILARILGDDKFEFNVHLVVGILLFAFMMYSILGGN</sequence>
<dbReference type="KEGG" id="vg:14697455"/>
<organism evidence="2 3">
    <name type="scientific">Bacillus phage Andromeda</name>
    <dbReference type="NCBI Taxonomy" id="2880537"/>
    <lineage>
        <taxon>Viruses</taxon>
        <taxon>Duplodnaviria</taxon>
        <taxon>Heunggongvirae</taxon>
        <taxon>Uroviricota</taxon>
        <taxon>Caudoviricetes</taxon>
        <taxon>Ehrlichviridae</taxon>
        <taxon>Andromedavirus</taxon>
        <taxon>Andromedavirus andromeda</taxon>
    </lineage>
</organism>
<proteinExistence type="predicted"/>
<gene>
    <name evidence="2" type="ORF">ANDROMEDA_51</name>
</gene>
<keyword evidence="1" id="KW-0812">Transmembrane</keyword>
<evidence type="ECO:0000313" key="3">
    <source>
        <dbReference type="Proteomes" id="UP000011289"/>
    </source>
</evidence>
<accession>M1IF61</accession>
<reference evidence="2 3" key="1">
    <citation type="journal article" date="2013" name="Virology">
        <title>Genomic characterization of six novel Bacillus pumilus bacteriophages.</title>
        <authorList>
            <person name="Lorenz L."/>
            <person name="Lins B."/>
            <person name="Barrett J."/>
            <person name="Montgomery A."/>
            <person name="Trapani S."/>
            <person name="Schindler A."/>
            <person name="Christie G.E."/>
            <person name="Cresawn S.G."/>
            <person name="Temple L."/>
        </authorList>
    </citation>
    <scope>NUCLEOTIDE SEQUENCE [LARGE SCALE GENOMIC DNA]</scope>
</reference>
<dbReference type="RefSeq" id="YP_007517516.1">
    <property type="nucleotide sequence ID" value="NC_020478.1"/>
</dbReference>
<name>M1IF61_9CAUD</name>